<feature type="compositionally biased region" description="Polar residues" evidence="2">
    <location>
        <begin position="583"/>
        <end position="620"/>
    </location>
</feature>
<feature type="compositionally biased region" description="Polar residues" evidence="2">
    <location>
        <begin position="449"/>
        <end position="460"/>
    </location>
</feature>
<protein>
    <submittedName>
        <fullName evidence="3">Uncharacterized protein</fullName>
    </submittedName>
</protein>
<evidence type="ECO:0000313" key="4">
    <source>
        <dbReference type="Proteomes" id="UP000297910"/>
    </source>
</evidence>
<evidence type="ECO:0000256" key="1">
    <source>
        <dbReference type="SAM" id="Coils"/>
    </source>
</evidence>
<feature type="compositionally biased region" description="Polar residues" evidence="2">
    <location>
        <begin position="640"/>
        <end position="668"/>
    </location>
</feature>
<feature type="compositionally biased region" description="Polar residues" evidence="2">
    <location>
        <begin position="523"/>
        <end position="541"/>
    </location>
</feature>
<gene>
    <name evidence="3" type="ORF">BPAE_0099g00090</name>
</gene>
<dbReference type="EMBL" id="PQXI01000099">
    <property type="protein sequence ID" value="TGO24573.1"/>
    <property type="molecule type" value="Genomic_DNA"/>
</dbReference>
<proteinExistence type="predicted"/>
<keyword evidence="4" id="KW-1185">Reference proteome</keyword>
<feature type="region of interest" description="Disordered" evidence="2">
    <location>
        <begin position="562"/>
        <end position="668"/>
    </location>
</feature>
<evidence type="ECO:0000313" key="3">
    <source>
        <dbReference type="EMBL" id="TGO24573.1"/>
    </source>
</evidence>
<accession>A0A4Z1FQ14</accession>
<dbReference type="Proteomes" id="UP000297910">
    <property type="component" value="Unassembled WGS sequence"/>
</dbReference>
<dbReference type="AlphaFoldDB" id="A0A4Z1FQ14"/>
<feature type="region of interest" description="Disordered" evidence="2">
    <location>
        <begin position="449"/>
        <end position="473"/>
    </location>
</feature>
<feature type="coiled-coil region" evidence="1">
    <location>
        <begin position="787"/>
        <end position="814"/>
    </location>
</feature>
<organism evidence="3 4">
    <name type="scientific">Botrytis paeoniae</name>
    <dbReference type="NCBI Taxonomy" id="278948"/>
    <lineage>
        <taxon>Eukaryota</taxon>
        <taxon>Fungi</taxon>
        <taxon>Dikarya</taxon>
        <taxon>Ascomycota</taxon>
        <taxon>Pezizomycotina</taxon>
        <taxon>Leotiomycetes</taxon>
        <taxon>Helotiales</taxon>
        <taxon>Sclerotiniaceae</taxon>
        <taxon>Botrytis</taxon>
    </lineage>
</organism>
<keyword evidence="1" id="KW-0175">Coiled coil</keyword>
<feature type="region of interest" description="Disordered" evidence="2">
    <location>
        <begin position="114"/>
        <end position="139"/>
    </location>
</feature>
<comment type="caution">
    <text evidence="3">The sequence shown here is derived from an EMBL/GenBank/DDBJ whole genome shotgun (WGS) entry which is preliminary data.</text>
</comment>
<evidence type="ECO:0000256" key="2">
    <source>
        <dbReference type="SAM" id="MobiDB-lite"/>
    </source>
</evidence>
<reference evidence="3 4" key="1">
    <citation type="submission" date="2017-12" db="EMBL/GenBank/DDBJ databases">
        <title>Comparative genomics of Botrytis spp.</title>
        <authorList>
            <person name="Valero-Jimenez C.A."/>
            <person name="Tapia P."/>
            <person name="Veloso J."/>
            <person name="Silva-Moreno E."/>
            <person name="Staats M."/>
            <person name="Valdes J.H."/>
            <person name="Van Kan J.A.L."/>
        </authorList>
    </citation>
    <scope>NUCLEOTIDE SEQUENCE [LARGE SCALE GENOMIC DNA]</scope>
    <source>
        <strain evidence="3 4">Bp0003</strain>
    </source>
</reference>
<feature type="region of interest" description="Disordered" evidence="2">
    <location>
        <begin position="523"/>
        <end position="547"/>
    </location>
</feature>
<feature type="compositionally biased region" description="Low complexity" evidence="2">
    <location>
        <begin position="623"/>
        <end position="634"/>
    </location>
</feature>
<sequence>MGKSELIPKIQPKKRVRPISNPLYTNDEAFFCNILKHHDVRPGEQFPAFDRLNSVSFEHEEGFYLGCQTFYTFTLEFMNPERCEKSTEVAPPTCQVVVRPKSYRKPAKYDIQSLTPIDESSESAESIEERTRNGRPCSPMKMSPGHGFDHWKDEQLGIVSPLMSAAMPNNKTSSLGIPQYSIPPLSPMSKMIQDLEYPSLSVPTTTRSSESLDSIHGQLLKPAIANKNGIESNDDDGLHAISIHHPFSANPAIKVVDGVQPTSQFLNLMYDARTDRYIKKSKTGIAKASRLNDDLAVDDMHTTTNEARGEKGMVVSRIAEHPEAAIMKYTNSNGITGVRPLRMKPQVQDNGLYREVKVGLGNESAEDVAKGHLRMASEPERLVIPGADENIGRLRVDTIPIKRIARHPSANMSRKLEDSPTLSRRKAGPIYLPACAENENGIPRRSLFTSVNTRSPSSRTHLVRSPPPMDRPYRHISQLSINNTTGIDTPPTQDRGSVESDLSSVAVDITSLVPPTATTISPEVNITSVMPQSRTTKSPTTPEAPIKFPSYTLNLPQIFSSPSPIAPPPKLASAVSAAPIPKSDSTNIRPLPISNQKRTGITSSIYSLYTPESSPHNSAHAQPPLSGISSILSPPSTPTNSLFRSDTTNTKNTVSTVPSTPTQCAYSHSRHNTYSTDLSSIASPITGPLSNARPSFDADLFRIPSPSLDAFSFPNTAPSVKLSPISCPRSNLSEESIALTEHLVREGIYGGIVYNIAASPNLYPTHPEPFVPHLTKKLTPAQLQRKKKLAARKLHSALRKREKAEKREKKVKAKQAKTTLKRVKSRTRKAKLAVQSKKGTLNYLTIRVFFRGLGNGVRMKWQGARRRLSQVQFSKILGARPEREVAGDGYDFVCRGESEDKSWEDVRMSGGVLEPVMSREGREITESNMKELRMEVVLDLTGTGSGRYPSRVDELLGHSDIRLD</sequence>
<name>A0A4Z1FQ14_9HELO</name>